<dbReference type="Pfam" id="PF00078">
    <property type="entry name" value="RVT_1"/>
    <property type="match status" value="1"/>
</dbReference>
<evidence type="ECO:0000313" key="2">
    <source>
        <dbReference type="EMBL" id="GFS03872.1"/>
    </source>
</evidence>
<proteinExistence type="predicted"/>
<accession>A0AAV4I163</accession>
<dbReference type="Proteomes" id="UP000762676">
    <property type="component" value="Unassembled WGS sequence"/>
</dbReference>
<organism evidence="2 3">
    <name type="scientific">Elysia marginata</name>
    <dbReference type="NCBI Taxonomy" id="1093978"/>
    <lineage>
        <taxon>Eukaryota</taxon>
        <taxon>Metazoa</taxon>
        <taxon>Spiralia</taxon>
        <taxon>Lophotrochozoa</taxon>
        <taxon>Mollusca</taxon>
        <taxon>Gastropoda</taxon>
        <taxon>Heterobranchia</taxon>
        <taxon>Euthyneura</taxon>
        <taxon>Panpulmonata</taxon>
        <taxon>Sacoglossa</taxon>
        <taxon>Placobranchoidea</taxon>
        <taxon>Plakobranchidae</taxon>
        <taxon>Elysia</taxon>
    </lineage>
</organism>
<dbReference type="PANTHER" id="PTHR47027:SF8">
    <property type="entry name" value="RIBONUCLEASE H"/>
    <property type="match status" value="1"/>
</dbReference>
<comment type="caution">
    <text evidence="2">The sequence shown here is derived from an EMBL/GenBank/DDBJ whole genome shotgun (WGS) entry which is preliminary data.</text>
</comment>
<sequence length="107" mass="11871">MILRNIYGLRGIRIGGVNINNLRYADDTVLLAESESELQAILDVVTDANMEMGPDLNAKQTECMTTSKNADPPTCNLTSNDEKIKQVSSLKYLGYIQYLPTENACQK</sequence>
<evidence type="ECO:0000259" key="1">
    <source>
        <dbReference type="PROSITE" id="PS50878"/>
    </source>
</evidence>
<dbReference type="AlphaFoldDB" id="A0AAV4I163"/>
<dbReference type="PROSITE" id="PS50878">
    <property type="entry name" value="RT_POL"/>
    <property type="match status" value="1"/>
</dbReference>
<protein>
    <recommendedName>
        <fullName evidence="1">Reverse transcriptase domain-containing protein</fullName>
    </recommendedName>
</protein>
<name>A0AAV4I163_9GAST</name>
<evidence type="ECO:0000313" key="3">
    <source>
        <dbReference type="Proteomes" id="UP000762676"/>
    </source>
</evidence>
<feature type="domain" description="Reverse transcriptase" evidence="1">
    <location>
        <begin position="1"/>
        <end position="97"/>
    </location>
</feature>
<keyword evidence="3" id="KW-1185">Reference proteome</keyword>
<dbReference type="PANTHER" id="PTHR47027">
    <property type="entry name" value="REVERSE TRANSCRIPTASE DOMAIN-CONTAINING PROTEIN"/>
    <property type="match status" value="1"/>
</dbReference>
<dbReference type="InterPro" id="IPR000477">
    <property type="entry name" value="RT_dom"/>
</dbReference>
<reference evidence="2 3" key="1">
    <citation type="journal article" date="2021" name="Elife">
        <title>Chloroplast acquisition without the gene transfer in kleptoplastic sea slugs, Plakobranchus ocellatus.</title>
        <authorList>
            <person name="Maeda T."/>
            <person name="Takahashi S."/>
            <person name="Yoshida T."/>
            <person name="Shimamura S."/>
            <person name="Takaki Y."/>
            <person name="Nagai Y."/>
            <person name="Toyoda A."/>
            <person name="Suzuki Y."/>
            <person name="Arimoto A."/>
            <person name="Ishii H."/>
            <person name="Satoh N."/>
            <person name="Nishiyama T."/>
            <person name="Hasebe M."/>
            <person name="Maruyama T."/>
            <person name="Minagawa J."/>
            <person name="Obokata J."/>
            <person name="Shigenobu S."/>
        </authorList>
    </citation>
    <scope>NUCLEOTIDE SEQUENCE [LARGE SCALE GENOMIC DNA]</scope>
</reference>
<dbReference type="EMBL" id="BMAT01002291">
    <property type="protein sequence ID" value="GFS03872.1"/>
    <property type="molecule type" value="Genomic_DNA"/>
</dbReference>
<gene>
    <name evidence="2" type="ORF">ElyMa_001160500</name>
</gene>